<keyword evidence="2" id="KW-1185">Reference proteome</keyword>
<evidence type="ECO:0000313" key="2">
    <source>
        <dbReference type="Proteomes" id="UP001163603"/>
    </source>
</evidence>
<gene>
    <name evidence="1" type="ORF">Pint_00946</name>
</gene>
<organism evidence="1 2">
    <name type="scientific">Pistacia integerrima</name>
    <dbReference type="NCBI Taxonomy" id="434235"/>
    <lineage>
        <taxon>Eukaryota</taxon>
        <taxon>Viridiplantae</taxon>
        <taxon>Streptophyta</taxon>
        <taxon>Embryophyta</taxon>
        <taxon>Tracheophyta</taxon>
        <taxon>Spermatophyta</taxon>
        <taxon>Magnoliopsida</taxon>
        <taxon>eudicotyledons</taxon>
        <taxon>Gunneridae</taxon>
        <taxon>Pentapetalae</taxon>
        <taxon>rosids</taxon>
        <taxon>malvids</taxon>
        <taxon>Sapindales</taxon>
        <taxon>Anacardiaceae</taxon>
        <taxon>Pistacia</taxon>
    </lineage>
</organism>
<evidence type="ECO:0000313" key="1">
    <source>
        <dbReference type="EMBL" id="KAJ0051569.1"/>
    </source>
</evidence>
<comment type="caution">
    <text evidence="1">The sequence shown here is derived from an EMBL/GenBank/DDBJ whole genome shotgun (WGS) entry which is preliminary data.</text>
</comment>
<reference evidence="2" key="1">
    <citation type="journal article" date="2023" name="G3 (Bethesda)">
        <title>Genome assembly and association tests identify interacting loci associated with vigor, precocity, and sex in interspecific pistachio rootstocks.</title>
        <authorList>
            <person name="Palmer W."/>
            <person name="Jacygrad E."/>
            <person name="Sagayaradj S."/>
            <person name="Cavanaugh K."/>
            <person name="Han R."/>
            <person name="Bertier L."/>
            <person name="Beede B."/>
            <person name="Kafkas S."/>
            <person name="Golino D."/>
            <person name="Preece J."/>
            <person name="Michelmore R."/>
        </authorList>
    </citation>
    <scope>NUCLEOTIDE SEQUENCE [LARGE SCALE GENOMIC DNA]</scope>
</reference>
<sequence>MDYNTATFTVTSHHNPNNYNFSGKIMLSLVIIMFIVVLILVWFHSYARRNFHRRHGHTGHHHFFLSSTTNFTNNNHIGALPNQALDLSTLKKIPTFVYASNTHKHQPECAVCLSEFEDEEKGRVLPMCNHSFHVDCIDMWFHSHSNCPLCRTPVQLDNPVPPSAQSVEEMVSVTEPAGSVTAGEEGETGCSSSTLPPLELVGVLVDMPKVDSGGLDDMGLDAPEETGFKSSGNRG</sequence>
<name>A0ACC0ZH98_9ROSI</name>
<protein>
    <submittedName>
        <fullName evidence="1">Uncharacterized protein</fullName>
    </submittedName>
</protein>
<dbReference type="EMBL" id="CM047736">
    <property type="protein sequence ID" value="KAJ0051569.1"/>
    <property type="molecule type" value="Genomic_DNA"/>
</dbReference>
<accession>A0ACC0ZH98</accession>
<dbReference type="Proteomes" id="UP001163603">
    <property type="component" value="Chromosome 1"/>
</dbReference>
<proteinExistence type="predicted"/>